<dbReference type="AlphaFoldDB" id="A0A9X0CN52"/>
<proteinExistence type="predicted"/>
<accession>A0A9X0CN52</accession>
<feature type="non-terminal residue" evidence="1">
    <location>
        <position position="71"/>
    </location>
</feature>
<protein>
    <submittedName>
        <fullName evidence="1">Uncharacterized protein</fullName>
    </submittedName>
</protein>
<reference evidence="1" key="1">
    <citation type="submission" date="2023-01" db="EMBL/GenBank/DDBJ databases">
        <title>Genome assembly of the deep-sea coral Lophelia pertusa.</title>
        <authorList>
            <person name="Herrera S."/>
            <person name="Cordes E."/>
        </authorList>
    </citation>
    <scope>NUCLEOTIDE SEQUENCE</scope>
    <source>
        <strain evidence="1">USNM1676648</strain>
        <tissue evidence="1">Polyp</tissue>
    </source>
</reference>
<comment type="caution">
    <text evidence="1">The sequence shown here is derived from an EMBL/GenBank/DDBJ whole genome shotgun (WGS) entry which is preliminary data.</text>
</comment>
<evidence type="ECO:0000313" key="2">
    <source>
        <dbReference type="Proteomes" id="UP001163046"/>
    </source>
</evidence>
<name>A0A9X0CN52_9CNID</name>
<dbReference type="Proteomes" id="UP001163046">
    <property type="component" value="Unassembled WGS sequence"/>
</dbReference>
<sequence length="71" mass="7823">MLTPGETKKIFKHSTDPGVRRAMTKSVILDSGTPQASLRAEHATGLPRRGRGRKSAFWRIAYKLRGGLCVT</sequence>
<gene>
    <name evidence="1" type="ORF">OS493_040394</name>
</gene>
<dbReference type="EMBL" id="MU827189">
    <property type="protein sequence ID" value="KAJ7367437.1"/>
    <property type="molecule type" value="Genomic_DNA"/>
</dbReference>
<evidence type="ECO:0000313" key="1">
    <source>
        <dbReference type="EMBL" id="KAJ7367437.1"/>
    </source>
</evidence>
<keyword evidence="2" id="KW-1185">Reference proteome</keyword>
<organism evidence="1 2">
    <name type="scientific">Desmophyllum pertusum</name>
    <dbReference type="NCBI Taxonomy" id="174260"/>
    <lineage>
        <taxon>Eukaryota</taxon>
        <taxon>Metazoa</taxon>
        <taxon>Cnidaria</taxon>
        <taxon>Anthozoa</taxon>
        <taxon>Hexacorallia</taxon>
        <taxon>Scleractinia</taxon>
        <taxon>Caryophylliina</taxon>
        <taxon>Caryophylliidae</taxon>
        <taxon>Desmophyllum</taxon>
    </lineage>
</organism>